<keyword evidence="4 6" id="KW-0720">Serine protease</keyword>
<comment type="similarity">
    <text evidence="1">Belongs to the peptidase S1 family.</text>
</comment>
<keyword evidence="9" id="KW-1185">Reference proteome</keyword>
<keyword evidence="2 6" id="KW-0645">Protease</keyword>
<evidence type="ECO:0000256" key="6">
    <source>
        <dbReference type="RuleBase" id="RU363034"/>
    </source>
</evidence>
<name>A0A6J2XP42_SITOR</name>
<evidence type="ECO:0000256" key="2">
    <source>
        <dbReference type="ARBA" id="ARBA00022670"/>
    </source>
</evidence>
<evidence type="ECO:0000259" key="8">
    <source>
        <dbReference type="PROSITE" id="PS50240"/>
    </source>
</evidence>
<keyword evidence="7" id="KW-0732">Signal</keyword>
<dbReference type="GO" id="GO:0006508">
    <property type="term" value="P:proteolysis"/>
    <property type="evidence" value="ECO:0007669"/>
    <property type="project" value="UniProtKB-KW"/>
</dbReference>
<feature type="domain" description="Peptidase S1" evidence="8">
    <location>
        <begin position="37"/>
        <end position="263"/>
    </location>
</feature>
<dbReference type="InterPro" id="IPR018114">
    <property type="entry name" value="TRYPSIN_HIS"/>
</dbReference>
<dbReference type="Pfam" id="PF00089">
    <property type="entry name" value="Trypsin"/>
    <property type="match status" value="1"/>
</dbReference>
<dbReference type="SMART" id="SM00020">
    <property type="entry name" value="Tryp_SPc"/>
    <property type="match status" value="1"/>
</dbReference>
<reference evidence="10" key="1">
    <citation type="submission" date="2025-08" db="UniProtKB">
        <authorList>
            <consortium name="RefSeq"/>
        </authorList>
    </citation>
    <scope>IDENTIFICATION</scope>
    <source>
        <tissue evidence="10">Gonads</tissue>
    </source>
</reference>
<dbReference type="PROSITE" id="PS50240">
    <property type="entry name" value="TRYPSIN_DOM"/>
    <property type="match status" value="1"/>
</dbReference>
<dbReference type="InterPro" id="IPR009003">
    <property type="entry name" value="Peptidase_S1_PA"/>
</dbReference>
<dbReference type="InterPro" id="IPR001314">
    <property type="entry name" value="Peptidase_S1A"/>
</dbReference>
<evidence type="ECO:0000256" key="1">
    <source>
        <dbReference type="ARBA" id="ARBA00007664"/>
    </source>
</evidence>
<dbReference type="InterPro" id="IPR050430">
    <property type="entry name" value="Peptidase_S1"/>
</dbReference>
<dbReference type="Proteomes" id="UP000504635">
    <property type="component" value="Unplaced"/>
</dbReference>
<dbReference type="InterPro" id="IPR043504">
    <property type="entry name" value="Peptidase_S1_PA_chymotrypsin"/>
</dbReference>
<dbReference type="FunCoup" id="A0A6J2XP42">
    <property type="interactions" value="60"/>
</dbReference>
<proteinExistence type="inferred from homology"/>
<evidence type="ECO:0000256" key="3">
    <source>
        <dbReference type="ARBA" id="ARBA00022801"/>
    </source>
</evidence>
<protein>
    <submittedName>
        <fullName evidence="10">Trypsin-1-like</fullName>
    </submittedName>
</protein>
<dbReference type="PANTHER" id="PTHR24276">
    <property type="entry name" value="POLYSERASE-RELATED"/>
    <property type="match status" value="1"/>
</dbReference>
<dbReference type="GO" id="GO:0004252">
    <property type="term" value="F:serine-type endopeptidase activity"/>
    <property type="evidence" value="ECO:0007669"/>
    <property type="project" value="InterPro"/>
</dbReference>
<dbReference type="OrthoDB" id="10059102at2759"/>
<evidence type="ECO:0000256" key="5">
    <source>
        <dbReference type="ARBA" id="ARBA00023157"/>
    </source>
</evidence>
<dbReference type="InParanoid" id="A0A6J2XP42"/>
<dbReference type="PROSITE" id="PS00135">
    <property type="entry name" value="TRYPSIN_SER"/>
    <property type="match status" value="1"/>
</dbReference>
<evidence type="ECO:0000256" key="7">
    <source>
        <dbReference type="SAM" id="SignalP"/>
    </source>
</evidence>
<dbReference type="GeneID" id="115879792"/>
<dbReference type="PANTHER" id="PTHR24276:SF91">
    <property type="entry name" value="AT26814P-RELATED"/>
    <property type="match status" value="1"/>
</dbReference>
<dbReference type="CDD" id="cd00190">
    <property type="entry name" value="Tryp_SPc"/>
    <property type="match status" value="1"/>
</dbReference>
<feature type="signal peptide" evidence="7">
    <location>
        <begin position="1"/>
        <end position="20"/>
    </location>
</feature>
<accession>A0A6J2XP42</accession>
<dbReference type="PROSITE" id="PS00134">
    <property type="entry name" value="TRYPSIN_HIS"/>
    <property type="match status" value="1"/>
</dbReference>
<dbReference type="PRINTS" id="PR00722">
    <property type="entry name" value="CHYMOTRYPSIN"/>
</dbReference>
<keyword evidence="3 6" id="KW-0378">Hydrolase</keyword>
<feature type="chain" id="PRO_5026918888" evidence="7">
    <location>
        <begin position="21"/>
        <end position="264"/>
    </location>
</feature>
<dbReference type="KEGG" id="soy:115879792"/>
<evidence type="ECO:0000313" key="10">
    <source>
        <dbReference type="RefSeq" id="XP_030752640.1"/>
    </source>
</evidence>
<dbReference type="InterPro" id="IPR001254">
    <property type="entry name" value="Trypsin_dom"/>
</dbReference>
<dbReference type="AlphaFoldDB" id="A0A6J2XP42"/>
<organism evidence="9 10">
    <name type="scientific">Sitophilus oryzae</name>
    <name type="common">Rice weevil</name>
    <name type="synonym">Curculio oryzae</name>
    <dbReference type="NCBI Taxonomy" id="7048"/>
    <lineage>
        <taxon>Eukaryota</taxon>
        <taxon>Metazoa</taxon>
        <taxon>Ecdysozoa</taxon>
        <taxon>Arthropoda</taxon>
        <taxon>Hexapoda</taxon>
        <taxon>Insecta</taxon>
        <taxon>Pterygota</taxon>
        <taxon>Neoptera</taxon>
        <taxon>Endopterygota</taxon>
        <taxon>Coleoptera</taxon>
        <taxon>Polyphaga</taxon>
        <taxon>Cucujiformia</taxon>
        <taxon>Curculionidae</taxon>
        <taxon>Dryophthorinae</taxon>
        <taxon>Sitophilus</taxon>
    </lineage>
</organism>
<dbReference type="SUPFAM" id="SSF50494">
    <property type="entry name" value="Trypsin-like serine proteases"/>
    <property type="match status" value="1"/>
</dbReference>
<dbReference type="FunFam" id="2.40.10.10:FF:000034">
    <property type="entry name" value="Eupolytin"/>
    <property type="match status" value="1"/>
</dbReference>
<dbReference type="InterPro" id="IPR033116">
    <property type="entry name" value="TRYPSIN_SER"/>
</dbReference>
<evidence type="ECO:0000256" key="4">
    <source>
        <dbReference type="ARBA" id="ARBA00022825"/>
    </source>
</evidence>
<gene>
    <name evidence="10" type="primary">LOC115879792</name>
</gene>
<evidence type="ECO:0000313" key="9">
    <source>
        <dbReference type="Proteomes" id="UP000504635"/>
    </source>
</evidence>
<keyword evidence="5" id="KW-1015">Disulfide bond</keyword>
<dbReference type="RefSeq" id="XP_030752640.1">
    <property type="nucleotide sequence ID" value="XM_030896780.1"/>
</dbReference>
<sequence>MLICRLFLVQFYIFYNTIHTVMFVTQAQSVVNGLTRIVGGQKVDISSYPYQLSMQYGGRHICGASIIGTKIALTAAHCTVSLSASRIRLRAGSTSRTSGGQMVQVAKVHQHPKFNYATVDYDISILEVNPAFMYSANIKNVPISTIEPKEGTKVITSGWGTLRESSHTLPTELQSVEIPVIERSKCQQLYRRRGIVTIRMICAGAAQGGKDSCQGDSGGPLVSGGKLVGIVSWGFGCGRVRYPGVYTNLNNREIRSYIKRIAKI</sequence>
<dbReference type="Gene3D" id="2.40.10.10">
    <property type="entry name" value="Trypsin-like serine proteases"/>
    <property type="match status" value="2"/>
</dbReference>